<dbReference type="AlphaFoldDB" id="B9LR88"/>
<dbReference type="KEGG" id="hla:Hlac_2165"/>
<proteinExistence type="predicted"/>
<dbReference type="EMBL" id="CP001365">
    <property type="protein sequence ID" value="ACM57742.1"/>
    <property type="molecule type" value="Genomic_DNA"/>
</dbReference>
<dbReference type="HOGENOM" id="CLU_791329_0_0_2"/>
<feature type="region of interest" description="Disordered" evidence="1">
    <location>
        <begin position="1"/>
        <end position="38"/>
    </location>
</feature>
<evidence type="ECO:0000313" key="2">
    <source>
        <dbReference type="EMBL" id="ACM57742.1"/>
    </source>
</evidence>
<keyword evidence="3" id="KW-1185">Reference proteome</keyword>
<evidence type="ECO:0000313" key="3">
    <source>
        <dbReference type="Proteomes" id="UP000000740"/>
    </source>
</evidence>
<organism evidence="2 3">
    <name type="scientific">Halorubrum lacusprofundi (strain ATCC 49239 / DSM 5036 / JCM 8891 / ACAM 34)</name>
    <dbReference type="NCBI Taxonomy" id="416348"/>
    <lineage>
        <taxon>Archaea</taxon>
        <taxon>Methanobacteriati</taxon>
        <taxon>Methanobacteriota</taxon>
        <taxon>Stenosarchaea group</taxon>
        <taxon>Halobacteria</taxon>
        <taxon>Halobacteriales</taxon>
        <taxon>Haloferacaceae</taxon>
        <taxon>Halorubrum</taxon>
    </lineage>
</organism>
<dbReference type="eggNOG" id="arCOG02829">
    <property type="taxonomic scope" value="Archaea"/>
</dbReference>
<dbReference type="Proteomes" id="UP000000740">
    <property type="component" value="Chromosome 1"/>
</dbReference>
<name>B9LR88_HALLT</name>
<sequence length="350" mass="38116">MPDDQVTASPNQSVQSATPVELTNSTTEGPPGTSDTGIDNVTRLIEAHQSTLNNSIYEEQMEWDQVAAVSSQGIDFVPISLTSTNGANVSRTKIASEGVVNEYWVTENSTAGKTTTDYLGTQSANYDYHNRPLSFQDAGSETVHDWLNTSTYDFTGTITRSNGTLYEFWADGLRGDTTPIEDAHARVLIDQEGVIHEAVVTRIYSQGNETVTARLAYAVRRTGTTPPTRPDWVTAELPHLDASVIGNGTVIALEHTGGTNVSTATISTYFPDGPQPETEIETFERGETLYLYRTEADPDRVLVSENEAPAVNDSFIPVGEDQVFVSVFKWPAAFSEGNGSLHIELEPSNR</sequence>
<reference evidence="2 3" key="1">
    <citation type="journal article" date="2016" name="Stand. Genomic Sci.">
        <title>Complete genome sequence of the Antarctic Halorubrum lacusprofundi type strain ACAM 34.</title>
        <authorList>
            <person name="Anderson I.J."/>
            <person name="DasSarma P."/>
            <person name="Lucas S."/>
            <person name="Copeland A."/>
            <person name="Lapidus A."/>
            <person name="Del Rio T.G."/>
            <person name="Tice H."/>
            <person name="Dalin E."/>
            <person name="Bruce D.C."/>
            <person name="Goodwin L."/>
            <person name="Pitluck S."/>
            <person name="Sims D."/>
            <person name="Brettin T.S."/>
            <person name="Detter J.C."/>
            <person name="Han C.S."/>
            <person name="Larimer F."/>
            <person name="Hauser L."/>
            <person name="Land M."/>
            <person name="Ivanova N."/>
            <person name="Richardson P."/>
            <person name="Cavicchioli R."/>
            <person name="DasSarma S."/>
            <person name="Woese C.R."/>
            <person name="Kyrpides N.C."/>
        </authorList>
    </citation>
    <scope>NUCLEOTIDE SEQUENCE [LARGE SCALE GENOMIC DNA]</scope>
    <source>
        <strain evidence="3">ATCC 49239 / DSM 5036 / JCM 8891 / ACAM 34</strain>
    </source>
</reference>
<gene>
    <name evidence="2" type="ordered locus">Hlac_2165</name>
</gene>
<dbReference type="RefSeq" id="WP_015910864.1">
    <property type="nucleotide sequence ID" value="NC_012029.1"/>
</dbReference>
<protein>
    <submittedName>
        <fullName evidence="2">Uncharacterized protein</fullName>
    </submittedName>
</protein>
<evidence type="ECO:0000256" key="1">
    <source>
        <dbReference type="SAM" id="MobiDB-lite"/>
    </source>
</evidence>
<dbReference type="GeneID" id="7401098"/>
<accession>B9LR88</accession>